<name>A0ABX0R3W0_9GAMM</name>
<comment type="similarity">
    <text evidence="2 9">Belongs to the binding-protein-dependent transport system permease family. FecCD subfamily.</text>
</comment>
<keyword evidence="11" id="KW-1185">Reference proteome</keyword>
<keyword evidence="8 9" id="KW-0472">Membrane</keyword>
<dbReference type="HAMAP" id="MF_01004">
    <property type="entry name" value="BtuC"/>
    <property type="match status" value="1"/>
</dbReference>
<comment type="subcellular location">
    <subcellularLocation>
        <location evidence="1 9">Cell membrane</location>
        <topology evidence="1 9">Multi-pass membrane protein</topology>
    </subcellularLocation>
</comment>
<evidence type="ECO:0000256" key="4">
    <source>
        <dbReference type="ARBA" id="ARBA00022475"/>
    </source>
</evidence>
<evidence type="ECO:0000256" key="9">
    <source>
        <dbReference type="HAMAP-Rule" id="MF_01004"/>
    </source>
</evidence>
<evidence type="ECO:0000256" key="1">
    <source>
        <dbReference type="ARBA" id="ARBA00004651"/>
    </source>
</evidence>
<sequence length="327" mass="34723">MALLEQFAYQAARGHRRRLFALTLLLLLLFAISLCAGESWIGPEHWLSVDARLFVWQLRLPRSLAVVLVGAALAVSGVVMQALFTNPLAEPGLLGISNGAGIGLVLAVLLGSGALWSLSLAAIAGALIMTLILLRFAHQKMSTSRLLLTGVALGIICSAAMTWAVYFSTSLDLRQLMYWMMGSFSGIDWRYTGLMAGLLPVTLALMRAARPLNLLALGETSALQLGLSLLRWRNLLVLAIGWLVGLSVALAGAIGFVGLVIPHLLRLSGMNDHRYLLPGSALAGACVLLASDILARLVLTSAELPIGVVTATVGAPLFITLLLKTAR</sequence>
<dbReference type="PANTHER" id="PTHR30472:SF29">
    <property type="entry name" value="VITAMIN B12 IMPORT SYSTEM PERMEASE PROTEIN BTUC"/>
    <property type="match status" value="1"/>
</dbReference>
<keyword evidence="5" id="KW-0997">Cell inner membrane</keyword>
<evidence type="ECO:0000256" key="7">
    <source>
        <dbReference type="ARBA" id="ARBA00022989"/>
    </source>
</evidence>
<dbReference type="Proteomes" id="UP001515683">
    <property type="component" value="Unassembled WGS sequence"/>
</dbReference>
<feature type="transmembrane region" description="Helical" evidence="9">
    <location>
        <begin position="116"/>
        <end position="134"/>
    </location>
</feature>
<evidence type="ECO:0000313" key="10">
    <source>
        <dbReference type="EMBL" id="NIF20085.1"/>
    </source>
</evidence>
<gene>
    <name evidence="9 10" type="primary">btuC</name>
    <name evidence="10" type="ORF">F3J40_00430</name>
</gene>
<dbReference type="Gene3D" id="1.10.3470.10">
    <property type="entry name" value="ABC transporter involved in vitamin B12 uptake, BtuC"/>
    <property type="match status" value="1"/>
</dbReference>
<feature type="transmembrane region" description="Helical" evidence="9">
    <location>
        <begin position="187"/>
        <end position="205"/>
    </location>
</feature>
<feature type="transmembrane region" description="Helical" evidence="9">
    <location>
        <begin position="276"/>
        <end position="298"/>
    </location>
</feature>
<dbReference type="Pfam" id="PF01032">
    <property type="entry name" value="FecCD"/>
    <property type="match status" value="1"/>
</dbReference>
<comment type="caution">
    <text evidence="10">The sequence shown here is derived from an EMBL/GenBank/DDBJ whole genome shotgun (WGS) entry which is preliminary data.</text>
</comment>
<keyword evidence="6 9" id="KW-0812">Transmembrane</keyword>
<keyword evidence="7 9" id="KW-1133">Transmembrane helix</keyword>
<dbReference type="RefSeq" id="WP_167011900.1">
    <property type="nucleotide sequence ID" value="NZ_VWXF01000001.1"/>
</dbReference>
<dbReference type="PANTHER" id="PTHR30472">
    <property type="entry name" value="FERRIC ENTEROBACTIN TRANSPORT SYSTEM PERMEASE PROTEIN"/>
    <property type="match status" value="1"/>
</dbReference>
<evidence type="ECO:0000256" key="8">
    <source>
        <dbReference type="ARBA" id="ARBA00023136"/>
    </source>
</evidence>
<evidence type="ECO:0000256" key="2">
    <source>
        <dbReference type="ARBA" id="ARBA00007935"/>
    </source>
</evidence>
<proteinExistence type="inferred from homology"/>
<keyword evidence="3 9" id="KW-0813">Transport</keyword>
<comment type="function">
    <text evidence="9">Part of the ABC transporter complex BtuCDF involved in vitamin B12 import. Involved in the translocation of the substrate across the membrane.</text>
</comment>
<evidence type="ECO:0000256" key="5">
    <source>
        <dbReference type="ARBA" id="ARBA00022519"/>
    </source>
</evidence>
<dbReference type="SUPFAM" id="SSF81345">
    <property type="entry name" value="ABC transporter involved in vitamin B12 uptake, BtuC"/>
    <property type="match status" value="1"/>
</dbReference>
<dbReference type="InterPro" id="IPR037294">
    <property type="entry name" value="ABC_BtuC-like"/>
</dbReference>
<organism evidence="10 11">
    <name type="scientific">Candidatus Pantoea multigeneris</name>
    <dbReference type="NCBI Taxonomy" id="2608357"/>
    <lineage>
        <taxon>Bacteria</taxon>
        <taxon>Pseudomonadati</taxon>
        <taxon>Pseudomonadota</taxon>
        <taxon>Gammaproteobacteria</taxon>
        <taxon>Enterobacterales</taxon>
        <taxon>Erwiniaceae</taxon>
        <taxon>Pantoea</taxon>
    </lineage>
</organism>
<reference evidence="10 11" key="1">
    <citation type="journal article" date="2019" name="bioRxiv">
        <title>Bacteria contribute to plant secondary compound degradation in a generalist herbivore system.</title>
        <authorList>
            <person name="Francoeur C.B."/>
            <person name="Khadempour L."/>
            <person name="Moreira-Soto R.D."/>
            <person name="Gotting K."/>
            <person name="Book A.J."/>
            <person name="Pinto-Tomas A.A."/>
            <person name="Keefover-Ring K."/>
            <person name="Currie C.R."/>
        </authorList>
    </citation>
    <scope>NUCLEOTIDE SEQUENCE [LARGE SCALE GENOMIC DNA]</scope>
    <source>
        <strain evidence="10">Acro-835</strain>
    </source>
</reference>
<feature type="transmembrane region" description="Helical" evidence="9">
    <location>
        <begin position="236"/>
        <end position="264"/>
    </location>
</feature>
<dbReference type="EMBL" id="VWXF01000001">
    <property type="protein sequence ID" value="NIF20085.1"/>
    <property type="molecule type" value="Genomic_DNA"/>
</dbReference>
<evidence type="ECO:0000313" key="11">
    <source>
        <dbReference type="Proteomes" id="UP001515683"/>
    </source>
</evidence>
<keyword evidence="4 9" id="KW-1003">Cell membrane</keyword>
<feature type="transmembrane region" description="Helical" evidence="9">
    <location>
        <begin position="91"/>
        <end position="110"/>
    </location>
</feature>
<feature type="transmembrane region" description="Helical" evidence="9">
    <location>
        <begin position="304"/>
        <end position="323"/>
    </location>
</feature>
<evidence type="ECO:0000256" key="6">
    <source>
        <dbReference type="ARBA" id="ARBA00022692"/>
    </source>
</evidence>
<dbReference type="CDD" id="cd06550">
    <property type="entry name" value="TM_ABC_iron-siderophores_like"/>
    <property type="match status" value="1"/>
</dbReference>
<feature type="transmembrane region" description="Helical" evidence="9">
    <location>
        <begin position="61"/>
        <end position="84"/>
    </location>
</feature>
<protein>
    <recommendedName>
        <fullName evidence="9">Vitamin B12 import system permease protein BtuC</fullName>
    </recommendedName>
</protein>
<feature type="transmembrane region" description="Helical" evidence="9">
    <location>
        <begin position="146"/>
        <end position="167"/>
    </location>
</feature>
<dbReference type="NCBIfam" id="NF003001">
    <property type="entry name" value="PRK03784.1"/>
    <property type="match status" value="1"/>
</dbReference>
<comment type="subunit">
    <text evidence="9">The complex is composed of two ATP-binding proteins (BtuD), two transmembrane proteins (BtuC) and a solute-binding protein (BtuF).</text>
</comment>
<dbReference type="InterPro" id="IPR023691">
    <property type="entry name" value="ABC_transptr_BtuC"/>
</dbReference>
<dbReference type="InterPro" id="IPR000522">
    <property type="entry name" value="ABC_transptr_permease_BtuC"/>
</dbReference>
<accession>A0ABX0R3W0</accession>
<evidence type="ECO:0000256" key="3">
    <source>
        <dbReference type="ARBA" id="ARBA00022448"/>
    </source>
</evidence>